<dbReference type="InterPro" id="IPR053144">
    <property type="entry name" value="Acetyltransferase_Butenolide"/>
</dbReference>
<dbReference type="InterPro" id="IPR000182">
    <property type="entry name" value="GNAT_dom"/>
</dbReference>
<keyword evidence="3" id="KW-1185">Reference proteome</keyword>
<dbReference type="PANTHER" id="PTHR43233:SF1">
    <property type="entry name" value="FAMILY N-ACETYLTRANSFERASE, PUTATIVE (AFU_ORTHOLOGUE AFUA_6G03350)-RELATED"/>
    <property type="match status" value="1"/>
</dbReference>
<dbReference type="CDD" id="cd04301">
    <property type="entry name" value="NAT_SF"/>
    <property type="match status" value="1"/>
</dbReference>
<dbReference type="PROSITE" id="PS51186">
    <property type="entry name" value="GNAT"/>
    <property type="match status" value="1"/>
</dbReference>
<name>A0ABS6E5J5_9FIRM</name>
<evidence type="ECO:0000313" key="2">
    <source>
        <dbReference type="EMBL" id="MBU5437811.1"/>
    </source>
</evidence>
<dbReference type="PANTHER" id="PTHR43233">
    <property type="entry name" value="FAMILY N-ACETYLTRANSFERASE, PUTATIVE (AFU_ORTHOLOGUE AFUA_6G03350)-RELATED"/>
    <property type="match status" value="1"/>
</dbReference>
<feature type="domain" description="N-acetyltransferase" evidence="1">
    <location>
        <begin position="1"/>
        <end position="132"/>
    </location>
</feature>
<dbReference type="Proteomes" id="UP000749471">
    <property type="component" value="Unassembled WGS sequence"/>
</dbReference>
<accession>A0ABS6E5J5</accession>
<proteinExistence type="predicted"/>
<reference evidence="2 3" key="1">
    <citation type="submission" date="2021-06" db="EMBL/GenBank/DDBJ databases">
        <authorList>
            <person name="Sun Q."/>
            <person name="Li D."/>
        </authorList>
    </citation>
    <scope>NUCLEOTIDE SEQUENCE [LARGE SCALE GENOMIC DNA]</scope>
    <source>
        <strain evidence="2 3">MSJ-40</strain>
    </source>
</reference>
<organism evidence="2 3">
    <name type="scientific">Tissierella simiarum</name>
    <dbReference type="NCBI Taxonomy" id="2841534"/>
    <lineage>
        <taxon>Bacteria</taxon>
        <taxon>Bacillati</taxon>
        <taxon>Bacillota</taxon>
        <taxon>Tissierellia</taxon>
        <taxon>Tissierellales</taxon>
        <taxon>Tissierellaceae</taxon>
        <taxon>Tissierella</taxon>
    </lineage>
</organism>
<comment type="caution">
    <text evidence="2">The sequence shown here is derived from an EMBL/GenBank/DDBJ whole genome shotgun (WGS) entry which is preliminary data.</text>
</comment>
<evidence type="ECO:0000259" key="1">
    <source>
        <dbReference type="PROSITE" id="PS51186"/>
    </source>
</evidence>
<protein>
    <submittedName>
        <fullName evidence="2">GNAT family N-acetyltransferase</fullName>
    </submittedName>
</protein>
<sequence>MYKYDKIIDKEKILNLYNDAGWTNYTKDEERLIKAIENSLMVISAWEEDNLVGLIRIIGDGETIIYIQDILVLESYKRKGIGSNFLRNILDKYNHVRQKVLLTDDSEETRGFYEANGFFSCDKGELVAFVKF</sequence>
<evidence type="ECO:0000313" key="3">
    <source>
        <dbReference type="Proteomes" id="UP000749471"/>
    </source>
</evidence>
<dbReference type="EMBL" id="JAHLPM010000005">
    <property type="protein sequence ID" value="MBU5437811.1"/>
    <property type="molecule type" value="Genomic_DNA"/>
</dbReference>
<gene>
    <name evidence="2" type="ORF">KQI42_07315</name>
</gene>
<dbReference type="Pfam" id="PF13673">
    <property type="entry name" value="Acetyltransf_10"/>
    <property type="match status" value="1"/>
</dbReference>